<dbReference type="Pfam" id="PF00535">
    <property type="entry name" value="Glycos_transf_2"/>
    <property type="match status" value="1"/>
</dbReference>
<dbReference type="KEGG" id="ifn:GM661_06705"/>
<dbReference type="InterPro" id="IPR029044">
    <property type="entry name" value="Nucleotide-diphossugar_trans"/>
</dbReference>
<evidence type="ECO:0000259" key="1">
    <source>
        <dbReference type="Pfam" id="PF00535"/>
    </source>
</evidence>
<dbReference type="Gene3D" id="3.90.550.10">
    <property type="entry name" value="Spore Coat Polysaccharide Biosynthesis Protein SpsA, Chain A"/>
    <property type="match status" value="1"/>
</dbReference>
<organism evidence="2 3">
    <name type="scientific">Iocasia fonsfrigidae</name>
    <dbReference type="NCBI Taxonomy" id="2682810"/>
    <lineage>
        <taxon>Bacteria</taxon>
        <taxon>Bacillati</taxon>
        <taxon>Bacillota</taxon>
        <taxon>Clostridia</taxon>
        <taxon>Halanaerobiales</taxon>
        <taxon>Halanaerobiaceae</taxon>
        <taxon>Iocasia</taxon>
    </lineage>
</organism>
<feature type="domain" description="Glycosyltransferase 2-like" evidence="1">
    <location>
        <begin position="59"/>
        <end position="159"/>
    </location>
</feature>
<dbReference type="SUPFAM" id="SSF53448">
    <property type="entry name" value="Nucleotide-diphospho-sugar transferases"/>
    <property type="match status" value="1"/>
</dbReference>
<dbReference type="AlphaFoldDB" id="A0A8A7KFN4"/>
<evidence type="ECO:0000313" key="3">
    <source>
        <dbReference type="Proteomes" id="UP000665020"/>
    </source>
</evidence>
<proteinExistence type="predicted"/>
<dbReference type="Proteomes" id="UP000665020">
    <property type="component" value="Chromosome"/>
</dbReference>
<dbReference type="GO" id="GO:0016758">
    <property type="term" value="F:hexosyltransferase activity"/>
    <property type="evidence" value="ECO:0007669"/>
    <property type="project" value="UniProtKB-ARBA"/>
</dbReference>
<evidence type="ECO:0000313" key="2">
    <source>
        <dbReference type="EMBL" id="QTL97697.1"/>
    </source>
</evidence>
<dbReference type="InterPro" id="IPR001173">
    <property type="entry name" value="Glyco_trans_2-like"/>
</dbReference>
<sequence length="274" mass="31801">MRHIISYLFKSSTIMEGGAMIEKMDINDIFKIIGYTPPDRTNLNSTGLVSIITSTNKTEYSKNIFMNYNQQNYQDKELIIILNNNNLDIQKWQDYSKSFQNVQVFQLDESTTLGSCLNFAIEKSKGDYIAKFDDDDYYGPNYLIDQINCFSDVNTQIIGRVERFMHFPESKILGIANIGVRNCFHNWIIGPSPVIKRDVFNKVKFNDINRGEDQTFFRKCLKVGFKLYTGNPFNYVQIRHRDLNKHTMKVSVELSQKACKIIAITDNFKPLVTM</sequence>
<reference evidence="2" key="1">
    <citation type="submission" date="2019-12" db="EMBL/GenBank/DDBJ databases">
        <authorList>
            <person name="zhang j."/>
            <person name="sun C.M."/>
        </authorList>
    </citation>
    <scope>NUCLEOTIDE SEQUENCE</scope>
    <source>
        <strain evidence="2">NS-1</strain>
    </source>
</reference>
<dbReference type="PANTHER" id="PTHR22916:SF3">
    <property type="entry name" value="UDP-GLCNAC:BETAGAL BETA-1,3-N-ACETYLGLUCOSAMINYLTRANSFERASE-LIKE PROTEIN 1"/>
    <property type="match status" value="1"/>
</dbReference>
<gene>
    <name evidence="2" type="ORF">GM661_06705</name>
</gene>
<dbReference type="CDD" id="cd00761">
    <property type="entry name" value="Glyco_tranf_GTA_type"/>
    <property type="match status" value="1"/>
</dbReference>
<accession>A0A8A7KFN4</accession>
<keyword evidence="3" id="KW-1185">Reference proteome</keyword>
<dbReference type="PANTHER" id="PTHR22916">
    <property type="entry name" value="GLYCOSYLTRANSFERASE"/>
    <property type="match status" value="1"/>
</dbReference>
<protein>
    <submittedName>
        <fullName evidence="2">Glycosyltransferase</fullName>
    </submittedName>
</protein>
<dbReference type="EMBL" id="CP046640">
    <property type="protein sequence ID" value="QTL97697.1"/>
    <property type="molecule type" value="Genomic_DNA"/>
</dbReference>
<name>A0A8A7KFN4_9FIRM</name>